<keyword evidence="2" id="KW-1185">Reference proteome</keyword>
<dbReference type="Proteomes" id="UP000197783">
    <property type="component" value="Unassembled WGS sequence"/>
</dbReference>
<dbReference type="AlphaFoldDB" id="A0A245ZFT9"/>
<dbReference type="EMBL" id="NBBJ01000005">
    <property type="protein sequence ID" value="OWK28607.1"/>
    <property type="molecule type" value="Genomic_DNA"/>
</dbReference>
<protein>
    <submittedName>
        <fullName evidence="1">Uncharacterized protein</fullName>
    </submittedName>
</protein>
<comment type="caution">
    <text evidence="1">The sequence shown here is derived from an EMBL/GenBank/DDBJ whole genome shotgun (WGS) entry which is preliminary data.</text>
</comment>
<name>A0A245ZFT9_9SPHN</name>
<evidence type="ECO:0000313" key="2">
    <source>
        <dbReference type="Proteomes" id="UP000197783"/>
    </source>
</evidence>
<accession>A0A245ZFT9</accession>
<reference evidence="1 2" key="1">
    <citation type="submission" date="2017-03" db="EMBL/GenBank/DDBJ databases">
        <title>Genome sequence of Sphingomonas mucosissima DSM 17494.</title>
        <authorList>
            <person name="Poehlein A."/>
            <person name="Wuebbeler J.H."/>
            <person name="Steinbuechel A."/>
            <person name="Daniel R."/>
        </authorList>
    </citation>
    <scope>NUCLEOTIDE SEQUENCE [LARGE SCALE GENOMIC DNA]</scope>
    <source>
        <strain evidence="1 2">DSM 17494</strain>
    </source>
</reference>
<evidence type="ECO:0000313" key="1">
    <source>
        <dbReference type="EMBL" id="OWK28607.1"/>
    </source>
</evidence>
<gene>
    <name evidence="1" type="ORF">SPMU_28690</name>
</gene>
<sequence>MCGTNGPFTISLYSAVSAPDTVREVKDERLVRLLR</sequence>
<proteinExistence type="predicted"/>
<organism evidence="1 2">
    <name type="scientific">Sphingomonas mucosissima</name>
    <dbReference type="NCBI Taxonomy" id="370959"/>
    <lineage>
        <taxon>Bacteria</taxon>
        <taxon>Pseudomonadati</taxon>
        <taxon>Pseudomonadota</taxon>
        <taxon>Alphaproteobacteria</taxon>
        <taxon>Sphingomonadales</taxon>
        <taxon>Sphingomonadaceae</taxon>
        <taxon>Sphingomonas</taxon>
    </lineage>
</organism>